<dbReference type="FunFam" id="3.40.50.720:FF:000084">
    <property type="entry name" value="Short-chain dehydrogenase reductase"/>
    <property type="match status" value="1"/>
</dbReference>
<dbReference type="SUPFAM" id="SSF51735">
    <property type="entry name" value="NAD(P)-binding Rossmann-fold domains"/>
    <property type="match status" value="1"/>
</dbReference>
<dbReference type="Pfam" id="PF13561">
    <property type="entry name" value="adh_short_C2"/>
    <property type="match status" value="1"/>
</dbReference>
<evidence type="ECO:0000256" key="1">
    <source>
        <dbReference type="ARBA" id="ARBA00006484"/>
    </source>
</evidence>
<dbReference type="InterPro" id="IPR036291">
    <property type="entry name" value="NAD(P)-bd_dom_sf"/>
</dbReference>
<gene>
    <name evidence="6" type="ORF">ELQ92_14420</name>
</gene>
<keyword evidence="2" id="KW-0560">Oxidoreductase</keyword>
<dbReference type="Proteomes" id="UP000288603">
    <property type="component" value="Unassembled WGS sequence"/>
</dbReference>
<dbReference type="EMBL" id="RZNC01000006">
    <property type="protein sequence ID" value="RWZ58494.1"/>
    <property type="molecule type" value="Genomic_DNA"/>
</dbReference>
<comment type="similarity">
    <text evidence="1">Belongs to the short-chain dehydrogenases/reductases (SDR) family.</text>
</comment>
<evidence type="ECO:0000313" key="7">
    <source>
        <dbReference type="Proteomes" id="UP000288603"/>
    </source>
</evidence>
<name>A0A3S4A1Q7_9MICO</name>
<evidence type="ECO:0000256" key="2">
    <source>
        <dbReference type="ARBA" id="ARBA00023002"/>
    </source>
</evidence>
<dbReference type="Gene3D" id="3.40.50.720">
    <property type="entry name" value="NAD(P)-binding Rossmann-like Domain"/>
    <property type="match status" value="1"/>
</dbReference>
<dbReference type="NCBIfam" id="NF005559">
    <property type="entry name" value="PRK07231.1"/>
    <property type="match status" value="1"/>
</dbReference>
<accession>A0A3S4A1Q7</accession>
<evidence type="ECO:0000256" key="3">
    <source>
        <dbReference type="ARBA" id="ARBA00023027"/>
    </source>
</evidence>
<dbReference type="PANTHER" id="PTHR43180">
    <property type="entry name" value="3-OXOACYL-(ACYL-CARRIER-PROTEIN) REDUCTASE (AFU_ORTHOLOGUE AFUA_6G11210)"/>
    <property type="match status" value="1"/>
</dbReference>
<dbReference type="PRINTS" id="PR00081">
    <property type="entry name" value="GDHRDH"/>
</dbReference>
<keyword evidence="3" id="KW-0520">NAD</keyword>
<dbReference type="GO" id="GO:0008202">
    <property type="term" value="P:steroid metabolic process"/>
    <property type="evidence" value="ECO:0007669"/>
    <property type="project" value="UniProtKB-KW"/>
</dbReference>
<dbReference type="PRINTS" id="PR00080">
    <property type="entry name" value="SDRFAMILY"/>
</dbReference>
<dbReference type="GO" id="GO:0016491">
    <property type="term" value="F:oxidoreductase activity"/>
    <property type="evidence" value="ECO:0007669"/>
    <property type="project" value="UniProtKB-KW"/>
</dbReference>
<reference evidence="6 7" key="1">
    <citation type="submission" date="2018-12" db="EMBL/GenBank/DDBJ databases">
        <authorList>
            <person name="Li F."/>
        </authorList>
    </citation>
    <scope>NUCLEOTIDE SEQUENCE [LARGE SCALE GENOMIC DNA]</scope>
    <source>
        <strain evidence="6 7">8H24J-4-2</strain>
    </source>
</reference>
<sequence length="272" mass="28053">MVAAKGAGAGRSTMSTRFENRVAVVTGGVSGIGAKITERLLAEGARVVVADVNEELVSTASDRFGENVTGIRADVTQEDDVQSVVDTAVSTYGTLDAMFNVAGGSKAGSLLDVSAEDWDFTVKLNLYSAFYGTRSAARAFIAEKKPGAIVTIASLNSLVPMFFGVGYTASKAGAAMLVKQSALELAEHGIRVNAVSPGLVSTPMTGGLTSIPGVQEAYMERIPLGRAADPAEIASAALFLASDDASYISGENLVVDGAWATSGYPDLRPFLG</sequence>
<evidence type="ECO:0000256" key="5">
    <source>
        <dbReference type="ARBA" id="ARBA00023221"/>
    </source>
</evidence>
<organism evidence="6 7">
    <name type="scientific">Labedella populi</name>
    <dbReference type="NCBI Taxonomy" id="2498850"/>
    <lineage>
        <taxon>Bacteria</taxon>
        <taxon>Bacillati</taxon>
        <taxon>Actinomycetota</taxon>
        <taxon>Actinomycetes</taxon>
        <taxon>Micrococcales</taxon>
        <taxon>Microbacteriaceae</taxon>
        <taxon>Labedella</taxon>
    </lineage>
</organism>
<comment type="caution">
    <text evidence="6">The sequence shown here is derived from an EMBL/GenBank/DDBJ whole genome shotgun (WGS) entry which is preliminary data.</text>
</comment>
<dbReference type="AlphaFoldDB" id="A0A3S4A1Q7"/>
<keyword evidence="5" id="KW-0753">Steroid metabolism</keyword>
<keyword evidence="7" id="KW-1185">Reference proteome</keyword>
<protein>
    <submittedName>
        <fullName evidence="6">SDR family oxidoreductase</fullName>
    </submittedName>
</protein>
<evidence type="ECO:0000256" key="4">
    <source>
        <dbReference type="ARBA" id="ARBA00023098"/>
    </source>
</evidence>
<dbReference type="InterPro" id="IPR002347">
    <property type="entry name" value="SDR_fam"/>
</dbReference>
<proteinExistence type="inferred from homology"/>
<evidence type="ECO:0000313" key="6">
    <source>
        <dbReference type="EMBL" id="RWZ58494.1"/>
    </source>
</evidence>
<keyword evidence="4" id="KW-0443">Lipid metabolism</keyword>
<dbReference type="CDD" id="cd05233">
    <property type="entry name" value="SDR_c"/>
    <property type="match status" value="1"/>
</dbReference>
<dbReference type="OrthoDB" id="286404at2"/>
<dbReference type="PANTHER" id="PTHR43180:SF28">
    <property type="entry name" value="NAD(P)-BINDING ROSSMANN-FOLD SUPERFAMILY PROTEIN"/>
    <property type="match status" value="1"/>
</dbReference>